<keyword evidence="8" id="KW-1185">Reference proteome</keyword>
<dbReference type="Gene3D" id="2.40.420.20">
    <property type="match status" value="1"/>
</dbReference>
<dbReference type="PROSITE" id="PS51257">
    <property type="entry name" value="PROKAR_LIPOPROTEIN"/>
    <property type="match status" value="1"/>
</dbReference>
<dbReference type="GO" id="GO:0030313">
    <property type="term" value="C:cell envelope"/>
    <property type="evidence" value="ECO:0007669"/>
    <property type="project" value="UniProtKB-SubCell"/>
</dbReference>
<evidence type="ECO:0000256" key="2">
    <source>
        <dbReference type="ARBA" id="ARBA00009477"/>
    </source>
</evidence>
<comment type="caution">
    <text evidence="7">The sequence shown here is derived from an EMBL/GenBank/DDBJ whole genome shotgun (WGS) entry which is preliminary data.</text>
</comment>
<dbReference type="GO" id="GO:0022857">
    <property type="term" value="F:transmembrane transporter activity"/>
    <property type="evidence" value="ECO:0007669"/>
    <property type="project" value="InterPro"/>
</dbReference>
<evidence type="ECO:0000259" key="3">
    <source>
        <dbReference type="Pfam" id="PF25876"/>
    </source>
</evidence>
<proteinExistence type="inferred from homology"/>
<feature type="domain" description="Multidrug resistance protein MdtA-like barrel-sandwich hybrid" evidence="4">
    <location>
        <begin position="60"/>
        <end position="198"/>
    </location>
</feature>
<accession>A0A2U0U716</accession>
<dbReference type="Pfam" id="PF25917">
    <property type="entry name" value="BSH_RND"/>
    <property type="match status" value="1"/>
</dbReference>
<dbReference type="PANTHER" id="PTHR30158">
    <property type="entry name" value="ACRA/E-RELATED COMPONENT OF DRUG EFFLUX TRANSPORTER"/>
    <property type="match status" value="1"/>
</dbReference>
<dbReference type="Pfam" id="PF25967">
    <property type="entry name" value="RND-MFP_C"/>
    <property type="match status" value="1"/>
</dbReference>
<dbReference type="InterPro" id="IPR006143">
    <property type="entry name" value="RND_pump_MFP"/>
</dbReference>
<evidence type="ECO:0000259" key="4">
    <source>
        <dbReference type="Pfam" id="PF25917"/>
    </source>
</evidence>
<feature type="domain" description="Multidrug resistance protein MdtA-like beta-barrel" evidence="5">
    <location>
        <begin position="204"/>
        <end position="280"/>
    </location>
</feature>
<dbReference type="InterPro" id="IPR058626">
    <property type="entry name" value="MdtA-like_b-barrel"/>
</dbReference>
<dbReference type="InterPro" id="IPR058624">
    <property type="entry name" value="MdtA-like_HH"/>
</dbReference>
<dbReference type="SUPFAM" id="SSF111369">
    <property type="entry name" value="HlyD-like secretion proteins"/>
    <property type="match status" value="1"/>
</dbReference>
<dbReference type="Proteomes" id="UP000245870">
    <property type="component" value="Unassembled WGS sequence"/>
</dbReference>
<dbReference type="PANTHER" id="PTHR30158:SF23">
    <property type="entry name" value="MULTIDRUG RESISTANCE PROTEIN MEXA"/>
    <property type="match status" value="1"/>
</dbReference>
<dbReference type="GO" id="GO:0005886">
    <property type="term" value="C:plasma membrane"/>
    <property type="evidence" value="ECO:0007669"/>
    <property type="project" value="TreeGrafter"/>
</dbReference>
<dbReference type="Pfam" id="PF25944">
    <property type="entry name" value="Beta-barrel_RND"/>
    <property type="match status" value="1"/>
</dbReference>
<sequence>MKIKQCLFVAATAAILLSCGGKGRQGMPKMGDNEFAVRTVGTQSAGLQTTYPATIRGIQDVDVRPKIAGFITKVLVHEGQSVRAGQTMFVIDSETYRAAVRQAQAAVNTAKTRANTARMTYDNNKKLFDQQIIGQYELSTSQNNYSTAQAAVAQAQAALASARETLSWCTVKAPANGIVGSLPFKVGTLVSASNALTTVSNNATMEVFFSMSESEILALARNAGSTATAIAEMPTVKLQLADGTIYNHPGKVVKMSGVIDPSTGSYSIIAHFPNPERLLKSGGAGQIIVPRTNSAAIVIPQEVTSHIQDKVFVYLVGKDNKVRYTEIKVNPQNDGKNYIVTEGLRPGDRYVSKGITKLTDGMEIKPISEAQYMKKIEKAEKMGASQADANSFIKAMKDE</sequence>
<reference evidence="7 8" key="1">
    <citation type="submission" date="2018-05" db="EMBL/GenBank/DDBJ databases">
        <title>Genomic Encyclopedia of Type Strains, Phase IV (KMG-IV): sequencing the most valuable type-strain genomes for metagenomic binning, comparative biology and taxonomic classification.</title>
        <authorList>
            <person name="Goeker M."/>
        </authorList>
    </citation>
    <scope>NUCLEOTIDE SEQUENCE [LARGE SCALE GENOMIC DNA]</scope>
    <source>
        <strain evidence="7 8">DSM 100333</strain>
    </source>
</reference>
<evidence type="ECO:0000313" key="7">
    <source>
        <dbReference type="EMBL" id="PVX53416.1"/>
    </source>
</evidence>
<name>A0A2U0U716_9BACT</name>
<dbReference type="OrthoDB" id="9801814at2"/>
<dbReference type="Gene3D" id="1.10.287.470">
    <property type="entry name" value="Helix hairpin bin"/>
    <property type="match status" value="1"/>
</dbReference>
<dbReference type="GO" id="GO:0046677">
    <property type="term" value="P:response to antibiotic"/>
    <property type="evidence" value="ECO:0007669"/>
    <property type="project" value="TreeGrafter"/>
</dbReference>
<evidence type="ECO:0000313" key="8">
    <source>
        <dbReference type="Proteomes" id="UP000245870"/>
    </source>
</evidence>
<dbReference type="Gene3D" id="2.40.50.100">
    <property type="match status" value="1"/>
</dbReference>
<feature type="domain" description="Multidrug resistance protein MdtA-like C-terminal permuted SH3" evidence="6">
    <location>
        <begin position="296"/>
        <end position="356"/>
    </location>
</feature>
<evidence type="ECO:0000256" key="1">
    <source>
        <dbReference type="ARBA" id="ARBA00004196"/>
    </source>
</evidence>
<evidence type="ECO:0000259" key="5">
    <source>
        <dbReference type="Pfam" id="PF25944"/>
    </source>
</evidence>
<organism evidence="7 8">
    <name type="scientific">Hallella colorans</name>
    <dbReference type="NCBI Taxonomy" id="1703337"/>
    <lineage>
        <taxon>Bacteria</taxon>
        <taxon>Pseudomonadati</taxon>
        <taxon>Bacteroidota</taxon>
        <taxon>Bacteroidia</taxon>
        <taxon>Bacteroidales</taxon>
        <taxon>Prevotellaceae</taxon>
        <taxon>Hallella</taxon>
    </lineage>
</organism>
<dbReference type="Pfam" id="PF25876">
    <property type="entry name" value="HH_MFP_RND"/>
    <property type="match status" value="1"/>
</dbReference>
<protein>
    <submittedName>
        <fullName evidence="7">Membrane fusion protein (Multidrug efflux system)</fullName>
    </submittedName>
</protein>
<dbReference type="Gene3D" id="2.40.30.170">
    <property type="match status" value="1"/>
</dbReference>
<comment type="similarity">
    <text evidence="2">Belongs to the membrane fusion protein (MFP) (TC 8.A.1) family.</text>
</comment>
<dbReference type="RefSeq" id="WP_116616785.1">
    <property type="nucleotide sequence ID" value="NZ_CAMQYP010000011.1"/>
</dbReference>
<dbReference type="InterPro" id="IPR058627">
    <property type="entry name" value="MdtA-like_C"/>
</dbReference>
<evidence type="ECO:0000259" key="6">
    <source>
        <dbReference type="Pfam" id="PF25967"/>
    </source>
</evidence>
<dbReference type="EMBL" id="QENY01000013">
    <property type="protein sequence ID" value="PVX53416.1"/>
    <property type="molecule type" value="Genomic_DNA"/>
</dbReference>
<comment type="subcellular location">
    <subcellularLocation>
        <location evidence="1">Cell envelope</location>
    </subcellularLocation>
</comment>
<gene>
    <name evidence="7" type="ORF">C7379_11378</name>
</gene>
<dbReference type="NCBIfam" id="TIGR01730">
    <property type="entry name" value="RND_mfp"/>
    <property type="match status" value="1"/>
</dbReference>
<dbReference type="AlphaFoldDB" id="A0A2U0U716"/>
<dbReference type="InterPro" id="IPR058625">
    <property type="entry name" value="MdtA-like_BSH"/>
</dbReference>
<feature type="domain" description="Multidrug resistance protein MdtA-like alpha-helical hairpin" evidence="3">
    <location>
        <begin position="101"/>
        <end position="168"/>
    </location>
</feature>